<dbReference type="Proteomes" id="UP001231189">
    <property type="component" value="Unassembled WGS sequence"/>
</dbReference>
<protein>
    <submittedName>
        <fullName evidence="3">Uncharacterized protein</fullName>
    </submittedName>
</protein>
<keyword evidence="4" id="KW-1185">Reference proteome</keyword>
<dbReference type="EMBL" id="JAUUTY010000004">
    <property type="protein sequence ID" value="KAK1646282.1"/>
    <property type="molecule type" value="Genomic_DNA"/>
</dbReference>
<feature type="compositionally biased region" description="Polar residues" evidence="2">
    <location>
        <begin position="99"/>
        <end position="108"/>
    </location>
</feature>
<proteinExistence type="predicted"/>
<feature type="region of interest" description="Disordered" evidence="2">
    <location>
        <begin position="1"/>
        <end position="25"/>
    </location>
</feature>
<feature type="compositionally biased region" description="Acidic residues" evidence="2">
    <location>
        <begin position="130"/>
        <end position="141"/>
    </location>
</feature>
<evidence type="ECO:0000256" key="1">
    <source>
        <dbReference type="SAM" id="Coils"/>
    </source>
</evidence>
<evidence type="ECO:0000256" key="2">
    <source>
        <dbReference type="SAM" id="MobiDB-lite"/>
    </source>
</evidence>
<evidence type="ECO:0000313" key="4">
    <source>
        <dbReference type="Proteomes" id="UP001231189"/>
    </source>
</evidence>
<sequence length="483" mass="52250">MGKKKGASASDAAKVSRDWSASAISNRDVNKLRALGLISLSQDDIRLPEPEDDDDNSEETEDPQRALEDSDVQEEEATEDDAFLRSRRRKQIHEDFITTAESSPSGQDNDAAGTASPPPAKKGPTSFFAVEDDLDSSDDDNVPLAKRPKLSFGKTASAQEPKPSPAKSTPPSRTTVEKIPVSRVIPSGDAPASSAARDHPIYATVDAVVDFAEQFTRLESENAQLRKTVKTSADHVLEANRLVANANNENVLLKEELKKLKQQMKDEQDARREAAAAVDKKEGVLRESITNLQEAADITITRARMLREDSTSDALSLATESNVQVLGLLQRTKGALSRLCSMIFPKAKQDKTLGELADAFLIDPSEPVEQSQLPSLPYVATWCPHGLLFHRTYKRNKRKQEIKSAPDHRLRICQDADGLQPSAYHRLALGVHYADGAPRRSSSGKVGLGACHLALGVAPPVGVDGVGRRLAPPVGVVAVGAGR</sequence>
<feature type="compositionally biased region" description="Acidic residues" evidence="2">
    <location>
        <begin position="50"/>
        <end position="61"/>
    </location>
</feature>
<feature type="compositionally biased region" description="Low complexity" evidence="2">
    <location>
        <begin position="165"/>
        <end position="174"/>
    </location>
</feature>
<feature type="compositionally biased region" description="Acidic residues" evidence="2">
    <location>
        <begin position="69"/>
        <end position="81"/>
    </location>
</feature>
<reference evidence="3" key="1">
    <citation type="submission" date="2023-07" db="EMBL/GenBank/DDBJ databases">
        <title>A chromosome-level genome assembly of Lolium multiflorum.</title>
        <authorList>
            <person name="Chen Y."/>
            <person name="Copetti D."/>
            <person name="Kolliker R."/>
            <person name="Studer B."/>
        </authorList>
    </citation>
    <scope>NUCLEOTIDE SEQUENCE</scope>
    <source>
        <strain evidence="3">02402/16</strain>
        <tissue evidence="3">Leaf</tissue>
    </source>
</reference>
<comment type="caution">
    <text evidence="3">The sequence shown here is derived from an EMBL/GenBank/DDBJ whole genome shotgun (WGS) entry which is preliminary data.</text>
</comment>
<name>A0AAD8S683_LOLMU</name>
<feature type="region of interest" description="Disordered" evidence="2">
    <location>
        <begin position="39"/>
        <end position="196"/>
    </location>
</feature>
<evidence type="ECO:0000313" key="3">
    <source>
        <dbReference type="EMBL" id="KAK1646282.1"/>
    </source>
</evidence>
<dbReference type="AlphaFoldDB" id="A0AAD8S683"/>
<keyword evidence="1" id="KW-0175">Coiled coil</keyword>
<feature type="coiled-coil region" evidence="1">
    <location>
        <begin position="236"/>
        <end position="277"/>
    </location>
</feature>
<accession>A0AAD8S683</accession>
<gene>
    <name evidence="3" type="ORF">QYE76_064087</name>
</gene>
<organism evidence="3 4">
    <name type="scientific">Lolium multiflorum</name>
    <name type="common">Italian ryegrass</name>
    <name type="synonym">Lolium perenne subsp. multiflorum</name>
    <dbReference type="NCBI Taxonomy" id="4521"/>
    <lineage>
        <taxon>Eukaryota</taxon>
        <taxon>Viridiplantae</taxon>
        <taxon>Streptophyta</taxon>
        <taxon>Embryophyta</taxon>
        <taxon>Tracheophyta</taxon>
        <taxon>Spermatophyta</taxon>
        <taxon>Magnoliopsida</taxon>
        <taxon>Liliopsida</taxon>
        <taxon>Poales</taxon>
        <taxon>Poaceae</taxon>
        <taxon>BOP clade</taxon>
        <taxon>Pooideae</taxon>
        <taxon>Poodae</taxon>
        <taxon>Poeae</taxon>
        <taxon>Poeae Chloroplast Group 2 (Poeae type)</taxon>
        <taxon>Loliodinae</taxon>
        <taxon>Loliinae</taxon>
        <taxon>Lolium</taxon>
    </lineage>
</organism>